<dbReference type="GO" id="GO:0016235">
    <property type="term" value="C:aggresome"/>
    <property type="evidence" value="ECO:0007669"/>
    <property type="project" value="TreeGrafter"/>
</dbReference>
<feature type="domain" description="ZZ-type" evidence="6">
    <location>
        <begin position="74"/>
        <end position="127"/>
    </location>
</feature>
<keyword evidence="1" id="KW-0479">Metal-binding</keyword>
<proteinExistence type="predicted"/>
<evidence type="ECO:0000256" key="3">
    <source>
        <dbReference type="ARBA" id="ARBA00022833"/>
    </source>
</evidence>
<gene>
    <name evidence="8" type="ORF">OESDEN_17837</name>
</gene>
<evidence type="ECO:0000256" key="2">
    <source>
        <dbReference type="ARBA" id="ARBA00022771"/>
    </source>
</evidence>
<evidence type="ECO:0000256" key="4">
    <source>
        <dbReference type="PROSITE-ProRule" id="PRU00228"/>
    </source>
</evidence>
<dbReference type="InterPro" id="IPR000433">
    <property type="entry name" value="Znf_ZZ"/>
</dbReference>
<evidence type="ECO:0000313" key="9">
    <source>
        <dbReference type="Proteomes" id="UP000053660"/>
    </source>
</evidence>
<dbReference type="InterPro" id="IPR052260">
    <property type="entry name" value="Autophagy_Rcpt_SigReg"/>
</dbReference>
<dbReference type="GO" id="GO:0035973">
    <property type="term" value="P:aggrephagy"/>
    <property type="evidence" value="ECO:0007669"/>
    <property type="project" value="TreeGrafter"/>
</dbReference>
<dbReference type="PANTHER" id="PTHR15090">
    <property type="entry name" value="SEQUESTOSOME 1-RELATED"/>
    <property type="match status" value="1"/>
</dbReference>
<name>A0A0B1SC20_OESDE</name>
<evidence type="ECO:0000256" key="5">
    <source>
        <dbReference type="SAM" id="MobiDB-lite"/>
    </source>
</evidence>
<evidence type="ECO:0000256" key="1">
    <source>
        <dbReference type="ARBA" id="ARBA00022723"/>
    </source>
</evidence>
<keyword evidence="3" id="KW-0862">Zinc</keyword>
<reference evidence="8 9" key="1">
    <citation type="submission" date="2014-03" db="EMBL/GenBank/DDBJ databases">
        <title>Draft genome of the hookworm Oesophagostomum dentatum.</title>
        <authorList>
            <person name="Mitreva M."/>
        </authorList>
    </citation>
    <scope>NUCLEOTIDE SEQUENCE [LARGE SCALE GENOMIC DNA]</scope>
    <source>
        <strain evidence="8 9">OD-Hann</strain>
    </source>
</reference>
<dbReference type="Gene3D" id="3.30.60.90">
    <property type="match status" value="1"/>
</dbReference>
<dbReference type="CDD" id="cd02340">
    <property type="entry name" value="ZZ_NBR1_like"/>
    <property type="match status" value="1"/>
</dbReference>
<dbReference type="InterPro" id="IPR043145">
    <property type="entry name" value="Znf_ZZ_sf"/>
</dbReference>
<dbReference type="GO" id="GO:0044753">
    <property type="term" value="C:amphisome"/>
    <property type="evidence" value="ECO:0007669"/>
    <property type="project" value="TreeGrafter"/>
</dbReference>
<dbReference type="PROSITE" id="PS01357">
    <property type="entry name" value="ZF_ZZ_1"/>
    <property type="match status" value="1"/>
</dbReference>
<dbReference type="GO" id="GO:0000423">
    <property type="term" value="P:mitophagy"/>
    <property type="evidence" value="ECO:0007669"/>
    <property type="project" value="TreeGrafter"/>
</dbReference>
<dbReference type="GO" id="GO:0005080">
    <property type="term" value="F:protein kinase C binding"/>
    <property type="evidence" value="ECO:0007669"/>
    <property type="project" value="TreeGrafter"/>
</dbReference>
<dbReference type="Gene3D" id="3.10.20.90">
    <property type="entry name" value="Phosphatidylinositol 3-kinase Catalytic Subunit, Chain A, domain 1"/>
    <property type="match status" value="1"/>
</dbReference>
<dbReference type="GO" id="GO:0007032">
    <property type="term" value="P:endosome organization"/>
    <property type="evidence" value="ECO:0007669"/>
    <property type="project" value="TreeGrafter"/>
</dbReference>
<dbReference type="AlphaFoldDB" id="A0A0B1SC20"/>
<dbReference type="PROSITE" id="PS50135">
    <property type="entry name" value="ZF_ZZ_2"/>
    <property type="match status" value="1"/>
</dbReference>
<accession>A0A0B1SC20</accession>
<dbReference type="GO" id="GO:0008270">
    <property type="term" value="F:zinc ion binding"/>
    <property type="evidence" value="ECO:0007669"/>
    <property type="project" value="UniProtKB-KW"/>
</dbReference>
<dbReference type="PANTHER" id="PTHR15090:SF0">
    <property type="entry name" value="SEQUESTOSOME-1"/>
    <property type="match status" value="1"/>
</dbReference>
<evidence type="ECO:0000259" key="6">
    <source>
        <dbReference type="PROSITE" id="PS50135"/>
    </source>
</evidence>
<dbReference type="EMBL" id="KN579301">
    <property type="protein sequence ID" value="KHJ82469.1"/>
    <property type="molecule type" value="Genomic_DNA"/>
</dbReference>
<organism evidence="8 9">
    <name type="scientific">Oesophagostomum dentatum</name>
    <name type="common">Nodular worm</name>
    <dbReference type="NCBI Taxonomy" id="61180"/>
    <lineage>
        <taxon>Eukaryota</taxon>
        <taxon>Metazoa</taxon>
        <taxon>Ecdysozoa</taxon>
        <taxon>Nematoda</taxon>
        <taxon>Chromadorea</taxon>
        <taxon>Rhabditida</taxon>
        <taxon>Rhabditina</taxon>
        <taxon>Rhabditomorpha</taxon>
        <taxon>Strongyloidea</taxon>
        <taxon>Strongylidae</taxon>
        <taxon>Oesophagostomum</taxon>
    </lineage>
</organism>
<dbReference type="SMART" id="SM00291">
    <property type="entry name" value="ZnF_ZZ"/>
    <property type="match status" value="1"/>
</dbReference>
<dbReference type="Pfam" id="PF00569">
    <property type="entry name" value="ZZ"/>
    <property type="match status" value="1"/>
</dbReference>
<dbReference type="GO" id="GO:0070530">
    <property type="term" value="F:K63-linked polyubiquitin modification-dependent protein binding"/>
    <property type="evidence" value="ECO:0007669"/>
    <property type="project" value="TreeGrafter"/>
</dbReference>
<feature type="region of interest" description="Disordered" evidence="5">
    <location>
        <begin position="51"/>
        <end position="70"/>
    </location>
</feature>
<dbReference type="PROSITE" id="PS51745">
    <property type="entry name" value="PB1"/>
    <property type="match status" value="1"/>
</dbReference>
<sequence length="145" mass="16021">MSQVAQLTAQGPPVKVAWQDEDGDSVIISRPAELEEAIQSRKDDLLRLHTTTTEKPAKAEGTPRNTPAGNEAVHRNVRCDVCDTPFIVGTRYKCILCDDYDLCQYCEKNWSPFTSWNGKNCGPSTHPCALGRSSETIRRVAVGDI</sequence>
<evidence type="ECO:0000313" key="8">
    <source>
        <dbReference type="EMBL" id="KHJ82469.1"/>
    </source>
</evidence>
<dbReference type="SUPFAM" id="SSF57850">
    <property type="entry name" value="RING/U-box"/>
    <property type="match status" value="1"/>
</dbReference>
<keyword evidence="9" id="KW-1185">Reference proteome</keyword>
<protein>
    <submittedName>
        <fullName evidence="8">Zinc finger, ZZ type</fullName>
    </submittedName>
</protein>
<feature type="domain" description="PB1" evidence="7">
    <location>
        <begin position="1"/>
        <end position="53"/>
    </location>
</feature>
<keyword evidence="2 4" id="KW-0863">Zinc-finger</keyword>
<evidence type="ECO:0000259" key="7">
    <source>
        <dbReference type="PROSITE" id="PS51745"/>
    </source>
</evidence>
<dbReference type="Proteomes" id="UP000053660">
    <property type="component" value="Unassembled WGS sequence"/>
</dbReference>
<dbReference type="InterPro" id="IPR053793">
    <property type="entry name" value="PB1-like"/>
</dbReference>
<dbReference type="SUPFAM" id="SSF54277">
    <property type="entry name" value="CAD &amp; PB1 domains"/>
    <property type="match status" value="1"/>
</dbReference>
<dbReference type="OrthoDB" id="2122982at2759"/>